<dbReference type="RefSeq" id="WP_259258243.1">
    <property type="nucleotide sequence ID" value="NZ_JANTZM010000007.1"/>
</dbReference>
<feature type="region of interest" description="Disordered" evidence="1">
    <location>
        <begin position="31"/>
        <end position="72"/>
    </location>
</feature>
<gene>
    <name evidence="2" type="ORF">GGP99_001685</name>
</gene>
<evidence type="ECO:0000313" key="3">
    <source>
        <dbReference type="Proteomes" id="UP001155110"/>
    </source>
</evidence>
<evidence type="ECO:0000256" key="1">
    <source>
        <dbReference type="SAM" id="MobiDB-lite"/>
    </source>
</evidence>
<dbReference type="EMBL" id="JANTZM010000007">
    <property type="protein sequence ID" value="MCS4157721.1"/>
    <property type="molecule type" value="Genomic_DNA"/>
</dbReference>
<dbReference type="Proteomes" id="UP001155110">
    <property type="component" value="Unassembled WGS sequence"/>
</dbReference>
<evidence type="ECO:0000313" key="2">
    <source>
        <dbReference type="EMBL" id="MCS4157721.1"/>
    </source>
</evidence>
<reference evidence="2" key="1">
    <citation type="submission" date="2022-08" db="EMBL/GenBank/DDBJ databases">
        <title>Genomic Encyclopedia of Type Strains, Phase V (KMG-V): Genome sequencing to study the core and pangenomes of soil and plant-associated prokaryotes.</title>
        <authorList>
            <person name="Whitman W."/>
        </authorList>
    </citation>
    <scope>NUCLEOTIDE SEQUENCE</scope>
    <source>
        <strain evidence="2">SP3002</strain>
    </source>
</reference>
<evidence type="ECO:0008006" key="4">
    <source>
        <dbReference type="Google" id="ProtNLM"/>
    </source>
</evidence>
<accession>A0AAW5P6P5</accession>
<protein>
    <recommendedName>
        <fullName evidence="4">Helix-hairpin-helix domain-containing protein</fullName>
    </recommendedName>
</protein>
<sequence>MIAFFLSVLVLAIATLAFLSLYIWPNEYQSGSSETTLAPPEEENSSVAPGSRDEPAAGVQTGEDETASFGTASFADEAPELQVDLPEDIPHRGWLEAGGVQHLNDLLGREDLTEIQYIGPERAADVQVYLAEEVQTASE</sequence>
<name>A0AAW5P6P5_9BACT</name>
<proteinExistence type="predicted"/>
<dbReference type="AlphaFoldDB" id="A0AAW5P6P5"/>
<organism evidence="2 3">
    <name type="scientific">Salinibacter ruber</name>
    <dbReference type="NCBI Taxonomy" id="146919"/>
    <lineage>
        <taxon>Bacteria</taxon>
        <taxon>Pseudomonadati</taxon>
        <taxon>Rhodothermota</taxon>
        <taxon>Rhodothermia</taxon>
        <taxon>Rhodothermales</taxon>
        <taxon>Salinibacteraceae</taxon>
        <taxon>Salinibacter</taxon>
    </lineage>
</organism>
<comment type="caution">
    <text evidence="2">The sequence shown here is derived from an EMBL/GenBank/DDBJ whole genome shotgun (WGS) entry which is preliminary data.</text>
</comment>